<dbReference type="Proteomes" id="UP000774750">
    <property type="component" value="Unassembled WGS sequence"/>
</dbReference>
<evidence type="ECO:0000256" key="1">
    <source>
        <dbReference type="ARBA" id="ARBA00009902"/>
    </source>
</evidence>
<organism evidence="5 6">
    <name type="scientific">Merdimmobilis hominis</name>
    <dbReference type="NCBI Taxonomy" id="2897707"/>
    <lineage>
        <taxon>Bacteria</taxon>
        <taxon>Bacillati</taxon>
        <taxon>Bacillota</taxon>
        <taxon>Clostridia</taxon>
        <taxon>Eubacteriales</taxon>
        <taxon>Oscillospiraceae</taxon>
        <taxon>Merdimmobilis</taxon>
    </lineage>
</organism>
<dbReference type="GO" id="GO:0004575">
    <property type="term" value="F:sucrose alpha-glucosidase activity"/>
    <property type="evidence" value="ECO:0007669"/>
    <property type="project" value="TreeGrafter"/>
</dbReference>
<dbReference type="SUPFAM" id="SSF49899">
    <property type="entry name" value="Concanavalin A-like lectins/glucanases"/>
    <property type="match status" value="1"/>
</dbReference>
<dbReference type="PANTHER" id="PTHR42800">
    <property type="entry name" value="EXOINULINASE INUD (AFU_ORTHOLOGUE AFUA_5G00480)"/>
    <property type="match status" value="1"/>
</dbReference>
<evidence type="ECO:0000313" key="6">
    <source>
        <dbReference type="Proteomes" id="UP000774750"/>
    </source>
</evidence>
<evidence type="ECO:0000256" key="3">
    <source>
        <dbReference type="ARBA" id="ARBA00023295"/>
    </source>
</evidence>
<gene>
    <name evidence="5" type="ORF">H6A12_10140</name>
</gene>
<evidence type="ECO:0000256" key="2">
    <source>
        <dbReference type="ARBA" id="ARBA00022801"/>
    </source>
</evidence>
<dbReference type="InterPro" id="IPR023296">
    <property type="entry name" value="Glyco_hydro_beta-prop_sf"/>
</dbReference>
<dbReference type="InterPro" id="IPR013148">
    <property type="entry name" value="Glyco_hydro_32_N"/>
</dbReference>
<keyword evidence="6" id="KW-1185">Reference proteome</keyword>
<dbReference type="GO" id="GO:0005737">
    <property type="term" value="C:cytoplasm"/>
    <property type="evidence" value="ECO:0007669"/>
    <property type="project" value="TreeGrafter"/>
</dbReference>
<reference evidence="5" key="1">
    <citation type="submission" date="2020-08" db="EMBL/GenBank/DDBJ databases">
        <authorList>
            <person name="Cejkova D."/>
            <person name="Kubasova T."/>
            <person name="Jahodarova E."/>
            <person name="Rychlik I."/>
        </authorList>
    </citation>
    <scope>NUCLEOTIDE SEQUENCE</scope>
    <source>
        <strain evidence="5">An559</strain>
    </source>
</reference>
<sequence length="518" mass="59427">MQIEVKQKYLIFPVNTLSSYKKMMISCDEKPEYTLDIRLDHLSPNFYAYIDVSQYIGKILSVSIDPEMECSFEESDTMNIPSLYQESYRPQVHFTTKNGWINDPNGLVYINEQYHMFYQHNPCENKWNNMHWGHAVSTDLIHWEERKIALFPDKTGAMFSGSAIVDERNLLGLQTGDTPTILLYYTATNPFSQYIAYSTDSLKTIKKYSDSPAVPHIVGSNRDPKVVFCKEWDAYAMALYLEDDIYGILKSNDLLHWNLVQKIALPGDNECPDLFPITAEDGNRKWILIGAHDRYIVGDMGNDGFYPIQEAQSLHYGKSAYAGQTFSGMPNGRVIRVDWDKWDIPTPNICGQMSFPTELTLKEIDGMYYVCAHPIKEIACIYDKSEFIEEFTVHAEMPERIPLTPTPYLIKMSIEPAESTQLALKIFGIDVFLNQSDNSIKISDSSASITLTTEKWEMIMLVDRCSVELYLDDGKIYLGTIDEKTYCDYNLPYLEMTSSTDCTIKNMELHSLKSIWGN</sequence>
<comment type="caution">
    <text evidence="5">The sequence shown here is derived from an EMBL/GenBank/DDBJ whole genome shotgun (WGS) entry which is preliminary data.</text>
</comment>
<name>A0A938X7U4_9FIRM</name>
<dbReference type="Gene3D" id="2.115.10.20">
    <property type="entry name" value="Glycosyl hydrolase domain, family 43"/>
    <property type="match status" value="1"/>
</dbReference>
<protein>
    <submittedName>
        <fullName evidence="5">Glycoside hydrolase family 32 protein</fullName>
    </submittedName>
</protein>
<dbReference type="GO" id="GO:0005987">
    <property type="term" value="P:sucrose catabolic process"/>
    <property type="evidence" value="ECO:0007669"/>
    <property type="project" value="TreeGrafter"/>
</dbReference>
<comment type="similarity">
    <text evidence="1">Belongs to the glycosyl hydrolase 32 family.</text>
</comment>
<proteinExistence type="inferred from homology"/>
<keyword evidence="2 5" id="KW-0378">Hydrolase</keyword>
<dbReference type="Gene3D" id="2.60.120.560">
    <property type="entry name" value="Exo-inulinase, domain 1"/>
    <property type="match status" value="1"/>
</dbReference>
<dbReference type="SMART" id="SM00640">
    <property type="entry name" value="Glyco_32"/>
    <property type="match status" value="1"/>
</dbReference>
<dbReference type="CDD" id="cd18622">
    <property type="entry name" value="GH32_Inu-like"/>
    <property type="match status" value="1"/>
</dbReference>
<dbReference type="InterPro" id="IPR013320">
    <property type="entry name" value="ConA-like_dom_sf"/>
</dbReference>
<dbReference type="RefSeq" id="WP_204447520.1">
    <property type="nucleotide sequence ID" value="NZ_JACJKY010000018.1"/>
</dbReference>
<feature type="domain" description="Glycosyl hydrolase family 32 N-terminal" evidence="4">
    <location>
        <begin position="93"/>
        <end position="363"/>
    </location>
</feature>
<accession>A0A938X7U4</accession>
<evidence type="ECO:0000259" key="4">
    <source>
        <dbReference type="Pfam" id="PF00251"/>
    </source>
</evidence>
<dbReference type="SUPFAM" id="SSF75005">
    <property type="entry name" value="Arabinanase/levansucrase/invertase"/>
    <property type="match status" value="1"/>
</dbReference>
<dbReference type="PANTHER" id="PTHR42800:SF1">
    <property type="entry name" value="EXOINULINASE INUD (AFU_ORTHOLOGUE AFUA_5G00480)"/>
    <property type="match status" value="1"/>
</dbReference>
<dbReference type="Pfam" id="PF00251">
    <property type="entry name" value="Glyco_hydro_32N"/>
    <property type="match status" value="1"/>
</dbReference>
<evidence type="ECO:0000313" key="5">
    <source>
        <dbReference type="EMBL" id="MBM6921515.1"/>
    </source>
</evidence>
<keyword evidence="3" id="KW-0326">Glycosidase</keyword>
<dbReference type="EMBL" id="JACJKY010000018">
    <property type="protein sequence ID" value="MBM6921515.1"/>
    <property type="molecule type" value="Genomic_DNA"/>
</dbReference>
<reference evidence="5" key="2">
    <citation type="journal article" date="2021" name="Sci. Rep.">
        <title>The distribution of antibiotic resistance genes in chicken gut microbiota commensals.</title>
        <authorList>
            <person name="Juricova H."/>
            <person name="Matiasovicova J."/>
            <person name="Kubasova T."/>
            <person name="Cejkova D."/>
            <person name="Rychlik I."/>
        </authorList>
    </citation>
    <scope>NUCLEOTIDE SEQUENCE</scope>
    <source>
        <strain evidence="5">An559</strain>
    </source>
</reference>
<dbReference type="AlphaFoldDB" id="A0A938X7U4"/>
<dbReference type="InterPro" id="IPR001362">
    <property type="entry name" value="Glyco_hydro_32"/>
</dbReference>